<feature type="non-terminal residue" evidence="1">
    <location>
        <position position="127"/>
    </location>
</feature>
<dbReference type="EMBL" id="MLQL01000101">
    <property type="protein sequence ID" value="OQE09710.1"/>
    <property type="molecule type" value="Genomic_DNA"/>
</dbReference>
<sequence>SKQPTVTTSTTEAELLGLSEAGKQVQWWRRLLNNLAFTPSHHLTIDCDNERTISLLTSEDVAFETKLRHVDIHHHWLRQEVRGGRIMVRWVATASMVADGLTKLLSRQKHENFVRLLRMVDIGYLIA</sequence>
<evidence type="ECO:0008006" key="3">
    <source>
        <dbReference type="Google" id="ProtNLM"/>
    </source>
</evidence>
<dbReference type="AlphaFoldDB" id="A0A1V6S7H0"/>
<keyword evidence="2" id="KW-1185">Reference proteome</keyword>
<evidence type="ECO:0000313" key="2">
    <source>
        <dbReference type="Proteomes" id="UP000191342"/>
    </source>
</evidence>
<protein>
    <recommendedName>
        <fullName evidence="3">Reverse transcriptase Ty1/copia-type domain-containing protein</fullName>
    </recommendedName>
</protein>
<reference evidence="2" key="1">
    <citation type="journal article" date="2017" name="Nat. Microbiol.">
        <title>Global analysis of biosynthetic gene clusters reveals vast potential of secondary metabolite production in Penicillium species.</title>
        <authorList>
            <person name="Nielsen J.C."/>
            <person name="Grijseels S."/>
            <person name="Prigent S."/>
            <person name="Ji B."/>
            <person name="Dainat J."/>
            <person name="Nielsen K.F."/>
            <person name="Frisvad J.C."/>
            <person name="Workman M."/>
            <person name="Nielsen J."/>
        </authorList>
    </citation>
    <scope>NUCLEOTIDE SEQUENCE [LARGE SCALE GENOMIC DNA]</scope>
    <source>
        <strain evidence="2">IBT 14082</strain>
    </source>
</reference>
<comment type="caution">
    <text evidence="1">The sequence shown here is derived from an EMBL/GenBank/DDBJ whole genome shotgun (WGS) entry which is preliminary data.</text>
</comment>
<accession>A0A1V6S7H0</accession>
<gene>
    <name evidence="1" type="ORF">PENFLA_c101G07170</name>
</gene>
<dbReference type="CDD" id="cd09272">
    <property type="entry name" value="RNase_HI_RT_Ty1"/>
    <property type="match status" value="1"/>
</dbReference>
<name>A0A1V6S7H0_9EURO</name>
<dbReference type="Proteomes" id="UP000191342">
    <property type="component" value="Unassembled WGS sequence"/>
</dbReference>
<organism evidence="1 2">
    <name type="scientific">Penicillium flavigenum</name>
    <dbReference type="NCBI Taxonomy" id="254877"/>
    <lineage>
        <taxon>Eukaryota</taxon>
        <taxon>Fungi</taxon>
        <taxon>Dikarya</taxon>
        <taxon>Ascomycota</taxon>
        <taxon>Pezizomycotina</taxon>
        <taxon>Eurotiomycetes</taxon>
        <taxon>Eurotiomycetidae</taxon>
        <taxon>Eurotiales</taxon>
        <taxon>Aspergillaceae</taxon>
        <taxon>Penicillium</taxon>
    </lineage>
</organism>
<proteinExistence type="predicted"/>
<dbReference type="OrthoDB" id="4356562at2759"/>
<feature type="non-terminal residue" evidence="1">
    <location>
        <position position="1"/>
    </location>
</feature>
<evidence type="ECO:0000313" key="1">
    <source>
        <dbReference type="EMBL" id="OQE09710.1"/>
    </source>
</evidence>
<dbReference type="STRING" id="254877.A0A1V6S7H0"/>